<keyword evidence="4 5" id="KW-0472">Membrane</keyword>
<feature type="transmembrane region" description="Helical" evidence="5">
    <location>
        <begin position="6"/>
        <end position="22"/>
    </location>
</feature>
<evidence type="ECO:0000256" key="1">
    <source>
        <dbReference type="ARBA" id="ARBA00004127"/>
    </source>
</evidence>
<sequence length="181" mass="21194">MVDLIFIVLSVIWVLEFAVFRNRQMTDETDRHSFTWVLFAVICVITVSLMSREFEYWLMDESLVSWVGLLLLSLGITLRYWGIQALGKQFTRHVYVDENDTLVSHGPFRYLRHPLYTGLTCIVIGFSLINLSILGLIIVVTIFIPAIIHRMQLEENMLKASFGPTYEQWMQQRARLIPFIY</sequence>
<reference evidence="6 7" key="1">
    <citation type="submission" date="2024-06" db="EMBL/GenBank/DDBJ databases">
        <title>Genomic Encyclopedia of Type Strains, Phase IV (KMG-IV): sequencing the most valuable type-strain genomes for metagenomic binning, comparative biology and taxonomic classification.</title>
        <authorList>
            <person name="Goeker M."/>
        </authorList>
    </citation>
    <scope>NUCLEOTIDE SEQUENCE [LARGE SCALE GENOMIC DNA]</scope>
    <source>
        <strain evidence="6 7">DSM 23520</strain>
    </source>
</reference>
<accession>A0ABV2KWB9</accession>
<dbReference type="Proteomes" id="UP001549167">
    <property type="component" value="Unassembled WGS sequence"/>
</dbReference>
<dbReference type="InterPro" id="IPR007318">
    <property type="entry name" value="Phopholipid_MeTrfase"/>
</dbReference>
<organism evidence="6 7">
    <name type="scientific">Alkalibacillus flavidus</name>
    <dbReference type="NCBI Taxonomy" id="546021"/>
    <lineage>
        <taxon>Bacteria</taxon>
        <taxon>Bacillati</taxon>
        <taxon>Bacillota</taxon>
        <taxon>Bacilli</taxon>
        <taxon>Bacillales</taxon>
        <taxon>Bacillaceae</taxon>
        <taxon>Alkalibacillus</taxon>
    </lineage>
</organism>
<gene>
    <name evidence="6" type="ORF">ABID56_001982</name>
</gene>
<evidence type="ECO:0000256" key="2">
    <source>
        <dbReference type="ARBA" id="ARBA00022692"/>
    </source>
</evidence>
<dbReference type="Pfam" id="PF04191">
    <property type="entry name" value="PEMT"/>
    <property type="match status" value="1"/>
</dbReference>
<keyword evidence="3 5" id="KW-1133">Transmembrane helix</keyword>
<evidence type="ECO:0000256" key="4">
    <source>
        <dbReference type="ARBA" id="ARBA00023136"/>
    </source>
</evidence>
<dbReference type="RefSeq" id="WP_354220673.1">
    <property type="nucleotide sequence ID" value="NZ_JBEPMX010000010.1"/>
</dbReference>
<dbReference type="Gene3D" id="1.20.120.1630">
    <property type="match status" value="1"/>
</dbReference>
<dbReference type="PANTHER" id="PTHR12714">
    <property type="entry name" value="PROTEIN-S ISOPRENYLCYSTEINE O-METHYLTRANSFERASE"/>
    <property type="match status" value="1"/>
</dbReference>
<dbReference type="PANTHER" id="PTHR12714:SF9">
    <property type="entry name" value="PROTEIN-S-ISOPRENYLCYSTEINE O-METHYLTRANSFERASE"/>
    <property type="match status" value="1"/>
</dbReference>
<evidence type="ECO:0000313" key="6">
    <source>
        <dbReference type="EMBL" id="MET3683866.1"/>
    </source>
</evidence>
<feature type="transmembrane region" description="Helical" evidence="5">
    <location>
        <begin position="115"/>
        <end position="148"/>
    </location>
</feature>
<evidence type="ECO:0000256" key="3">
    <source>
        <dbReference type="ARBA" id="ARBA00022989"/>
    </source>
</evidence>
<dbReference type="EMBL" id="JBEPMX010000010">
    <property type="protein sequence ID" value="MET3683866.1"/>
    <property type="molecule type" value="Genomic_DNA"/>
</dbReference>
<feature type="transmembrane region" description="Helical" evidence="5">
    <location>
        <begin position="63"/>
        <end position="82"/>
    </location>
</feature>
<evidence type="ECO:0000313" key="7">
    <source>
        <dbReference type="Proteomes" id="UP001549167"/>
    </source>
</evidence>
<comment type="subcellular location">
    <subcellularLocation>
        <location evidence="1">Endomembrane system</location>
        <topology evidence="1">Multi-pass membrane protein</topology>
    </subcellularLocation>
</comment>
<comment type="caution">
    <text evidence="6">The sequence shown here is derived from an EMBL/GenBank/DDBJ whole genome shotgun (WGS) entry which is preliminary data.</text>
</comment>
<name>A0ABV2KWB9_9BACI</name>
<keyword evidence="7" id="KW-1185">Reference proteome</keyword>
<feature type="transmembrane region" description="Helical" evidence="5">
    <location>
        <begin position="34"/>
        <end position="51"/>
    </location>
</feature>
<proteinExistence type="predicted"/>
<protein>
    <submittedName>
        <fullName evidence="6">Protein-S-isoprenylcysteine O-methyltransferase Ste14</fullName>
    </submittedName>
</protein>
<evidence type="ECO:0000256" key="5">
    <source>
        <dbReference type="SAM" id="Phobius"/>
    </source>
</evidence>
<keyword evidence="2 5" id="KW-0812">Transmembrane</keyword>